<feature type="non-terminal residue" evidence="6">
    <location>
        <position position="402"/>
    </location>
</feature>
<keyword evidence="4" id="KW-0813">Transport</keyword>
<feature type="domain" description="Calx-beta" evidence="5">
    <location>
        <begin position="281"/>
        <end position="379"/>
    </location>
</feature>
<evidence type="ECO:0000256" key="4">
    <source>
        <dbReference type="ARBA" id="ARBA00023065"/>
    </source>
</evidence>
<feature type="domain" description="Calx-beta" evidence="5">
    <location>
        <begin position="56"/>
        <end position="154"/>
    </location>
</feature>
<keyword evidence="3" id="KW-0106">Calcium</keyword>
<keyword evidence="2" id="KW-0677">Repeat</keyword>
<dbReference type="PANTHER" id="PTHR11878">
    <property type="entry name" value="SODIUM/CALCIUM EXCHANGER"/>
    <property type="match status" value="1"/>
</dbReference>
<gene>
    <name evidence="6" type="ORF">OB69_18205</name>
</gene>
<dbReference type="Gene3D" id="2.60.40.2030">
    <property type="match status" value="3"/>
</dbReference>
<dbReference type="Pfam" id="PF03160">
    <property type="entry name" value="Calx-beta"/>
    <property type="match status" value="3"/>
</dbReference>
<dbReference type="SMART" id="SM00237">
    <property type="entry name" value="Calx_beta"/>
    <property type="match status" value="3"/>
</dbReference>
<dbReference type="EMBL" id="JSVA01000050">
    <property type="protein sequence ID" value="KOF01323.1"/>
    <property type="molecule type" value="Genomic_DNA"/>
</dbReference>
<protein>
    <recommendedName>
        <fullName evidence="5">Calx-beta domain-containing protein</fullName>
    </recommendedName>
</protein>
<evidence type="ECO:0000256" key="1">
    <source>
        <dbReference type="ARBA" id="ARBA00022729"/>
    </source>
</evidence>
<dbReference type="InterPro" id="IPR038081">
    <property type="entry name" value="CalX-like_sf"/>
</dbReference>
<dbReference type="GO" id="GO:0007154">
    <property type="term" value="P:cell communication"/>
    <property type="evidence" value="ECO:0007669"/>
    <property type="project" value="InterPro"/>
</dbReference>
<feature type="non-terminal residue" evidence="6">
    <location>
        <position position="1"/>
    </location>
</feature>
<sequence length="402" mass="40441">YNNTASTNITVPAGSLSANAAVGITASQDVNPETNETVIIDITGVTKGTENGTQQQTITITDDDTPSVSFTSTTSSGLESVSSANITVDLNIASALTVTVDYTVTGTASSGTDYTLANGTLTFNPADVQETITIAGIVDDAILESNETVIVTLSNPSNANLGTNTAHTYTITDNDAAAVTIADVSGAENGGSITLTATLDNAVQGGFTVEVSTADGTATTADSDYTSITSQTLTFAGTAGETQTFTITPTADTKLEGNETVTISQGNLAATSLSVNITDQATVTINNDDNASVTIADVSGSENGGAITLTATLDNAVQGGFTVDVNTADGSALAASDYTAVTSQTLTFAGTAGETQTFTVTPTDDAVEESTETLTVSMNNLAATALGVIITDNATITLTDDD</sequence>
<feature type="domain" description="Calx-beta" evidence="5">
    <location>
        <begin position="167"/>
        <end position="264"/>
    </location>
</feature>
<comment type="caution">
    <text evidence="6">The sequence shown here is derived from an EMBL/GenBank/DDBJ whole genome shotgun (WGS) entry which is preliminary data.</text>
</comment>
<accession>A0A0L8AG00</accession>
<dbReference type="PATRIC" id="fig|1566026.4.peg.2781"/>
<keyword evidence="4" id="KW-0406">Ion transport</keyword>
<proteinExistence type="predicted"/>
<dbReference type="InterPro" id="IPR051171">
    <property type="entry name" value="CaCA"/>
</dbReference>
<evidence type="ECO:0000313" key="6">
    <source>
        <dbReference type="EMBL" id="KOF01323.1"/>
    </source>
</evidence>
<dbReference type="GO" id="GO:0016020">
    <property type="term" value="C:membrane"/>
    <property type="evidence" value="ECO:0007669"/>
    <property type="project" value="InterPro"/>
</dbReference>
<dbReference type="RefSeq" id="WP_221404896.1">
    <property type="nucleotide sequence ID" value="NZ_JSVA01000050.1"/>
</dbReference>
<evidence type="ECO:0000313" key="7">
    <source>
        <dbReference type="Proteomes" id="UP000036908"/>
    </source>
</evidence>
<organism evidence="6 7">
    <name type="scientific">Roseivirga seohaensis subsp. aquiponti</name>
    <dbReference type="NCBI Taxonomy" id="1566026"/>
    <lineage>
        <taxon>Bacteria</taxon>
        <taxon>Pseudomonadati</taxon>
        <taxon>Bacteroidota</taxon>
        <taxon>Cytophagia</taxon>
        <taxon>Cytophagales</taxon>
        <taxon>Roseivirgaceae</taxon>
        <taxon>Roseivirga</taxon>
    </lineage>
</organism>
<evidence type="ECO:0000256" key="3">
    <source>
        <dbReference type="ARBA" id="ARBA00022837"/>
    </source>
</evidence>
<evidence type="ECO:0000259" key="5">
    <source>
        <dbReference type="SMART" id="SM00237"/>
    </source>
</evidence>
<reference evidence="7" key="1">
    <citation type="submission" date="2014-11" db="EMBL/GenBank/DDBJ databases">
        <title>Genome sequencing of Roseivirga sp. D-25.</title>
        <authorList>
            <person name="Selvaratnam C."/>
            <person name="Thevarajoo S."/>
            <person name="Goh K.M."/>
            <person name="Eee R."/>
            <person name="Chan K.-G."/>
            <person name="Chong C.S."/>
        </authorList>
    </citation>
    <scope>NUCLEOTIDE SEQUENCE [LARGE SCALE GENOMIC DNA]</scope>
    <source>
        <strain evidence="7">D-25</strain>
    </source>
</reference>
<dbReference type="PANTHER" id="PTHR11878:SF65">
    <property type="entry name" value="NA_CA-EXCHANGE PROTEIN, ISOFORM G"/>
    <property type="match status" value="1"/>
</dbReference>
<dbReference type="InterPro" id="IPR003644">
    <property type="entry name" value="Calx_beta"/>
</dbReference>
<dbReference type="GO" id="GO:0030001">
    <property type="term" value="P:metal ion transport"/>
    <property type="evidence" value="ECO:0007669"/>
    <property type="project" value="TreeGrafter"/>
</dbReference>
<keyword evidence="1" id="KW-0732">Signal</keyword>
<dbReference type="AlphaFoldDB" id="A0A0L8AG00"/>
<dbReference type="SUPFAM" id="SSF141072">
    <property type="entry name" value="CalX-like"/>
    <property type="match status" value="3"/>
</dbReference>
<dbReference type="Proteomes" id="UP000036908">
    <property type="component" value="Unassembled WGS sequence"/>
</dbReference>
<name>A0A0L8AG00_9BACT</name>
<evidence type="ECO:0000256" key="2">
    <source>
        <dbReference type="ARBA" id="ARBA00022737"/>
    </source>
</evidence>
<keyword evidence="7" id="KW-1185">Reference proteome</keyword>